<evidence type="ECO:0000256" key="5">
    <source>
        <dbReference type="ARBA" id="ARBA00022884"/>
    </source>
</evidence>
<dbReference type="SMART" id="SM00490">
    <property type="entry name" value="HELICc"/>
    <property type="match status" value="1"/>
</dbReference>
<comment type="function">
    <text evidence="8">ATP-binding RNA helicase involved in the biogenesis of 60S ribosomal subunits.</text>
</comment>
<dbReference type="InterPro" id="IPR027417">
    <property type="entry name" value="P-loop_NTPase"/>
</dbReference>
<evidence type="ECO:0000256" key="4">
    <source>
        <dbReference type="ARBA" id="ARBA00022840"/>
    </source>
</evidence>
<dbReference type="PANTHER" id="PTHR24031">
    <property type="entry name" value="RNA HELICASE"/>
    <property type="match status" value="1"/>
</dbReference>
<dbReference type="CDD" id="cd18787">
    <property type="entry name" value="SF2_C_DEAD"/>
    <property type="match status" value="1"/>
</dbReference>
<evidence type="ECO:0000256" key="6">
    <source>
        <dbReference type="ARBA" id="ARBA00038200"/>
    </source>
</evidence>
<feature type="domain" description="Helicase ATP-binding" evidence="11">
    <location>
        <begin position="26"/>
        <end position="235"/>
    </location>
</feature>
<keyword evidence="1 9" id="KW-0547">Nucleotide-binding</keyword>
<keyword evidence="5 10" id="KW-0694">RNA-binding</keyword>
<dbReference type="GO" id="GO:0003723">
    <property type="term" value="F:RNA binding"/>
    <property type="evidence" value="ECO:0007669"/>
    <property type="project" value="UniProtKB-UniRule"/>
</dbReference>
<evidence type="ECO:0000256" key="9">
    <source>
        <dbReference type="RuleBase" id="RU000492"/>
    </source>
</evidence>
<feature type="domain" description="Helicase C-terminal" evidence="12">
    <location>
        <begin position="223"/>
        <end position="364"/>
    </location>
</feature>
<evidence type="ECO:0000256" key="2">
    <source>
        <dbReference type="ARBA" id="ARBA00022801"/>
    </source>
</evidence>
<dbReference type="FunFam" id="3.40.50.300:FF:001539">
    <property type="entry name" value="ATP-dependent RNA helicase DDX51"/>
    <property type="match status" value="1"/>
</dbReference>
<evidence type="ECO:0000256" key="1">
    <source>
        <dbReference type="ARBA" id="ARBA00022741"/>
    </source>
</evidence>
<name>A0A0Q3U1R8_AMAAE</name>
<evidence type="ECO:0000259" key="12">
    <source>
        <dbReference type="PROSITE" id="PS51194"/>
    </source>
</evidence>
<dbReference type="Gene3D" id="3.40.50.300">
    <property type="entry name" value="P-loop containing nucleotide triphosphate hydrolases"/>
    <property type="match status" value="2"/>
</dbReference>
<evidence type="ECO:0000313" key="14">
    <source>
        <dbReference type="Proteomes" id="UP000051836"/>
    </source>
</evidence>
<evidence type="ECO:0000256" key="10">
    <source>
        <dbReference type="RuleBase" id="RU365068"/>
    </source>
</evidence>
<keyword evidence="4 9" id="KW-0067">ATP-binding</keyword>
<evidence type="ECO:0000256" key="8">
    <source>
        <dbReference type="ARBA" id="ARBA00056648"/>
    </source>
</evidence>
<dbReference type="Pfam" id="PF00271">
    <property type="entry name" value="Helicase_C"/>
    <property type="match status" value="1"/>
</dbReference>
<dbReference type="GO" id="GO:0005524">
    <property type="term" value="F:ATP binding"/>
    <property type="evidence" value="ECO:0007669"/>
    <property type="project" value="UniProtKB-UniRule"/>
</dbReference>
<organism evidence="13 14">
    <name type="scientific">Amazona aestiva</name>
    <name type="common">Blue-fronted Amazon parrot</name>
    <dbReference type="NCBI Taxonomy" id="12930"/>
    <lineage>
        <taxon>Eukaryota</taxon>
        <taxon>Metazoa</taxon>
        <taxon>Chordata</taxon>
        <taxon>Craniata</taxon>
        <taxon>Vertebrata</taxon>
        <taxon>Euteleostomi</taxon>
        <taxon>Archelosauria</taxon>
        <taxon>Archosauria</taxon>
        <taxon>Dinosauria</taxon>
        <taxon>Saurischia</taxon>
        <taxon>Theropoda</taxon>
        <taxon>Coelurosauria</taxon>
        <taxon>Aves</taxon>
        <taxon>Neognathae</taxon>
        <taxon>Neoaves</taxon>
        <taxon>Telluraves</taxon>
        <taxon>Australaves</taxon>
        <taxon>Psittaciformes</taxon>
        <taxon>Psittacidae</taxon>
        <taxon>Amazona</taxon>
    </lineage>
</organism>
<dbReference type="SMART" id="SM00487">
    <property type="entry name" value="DEXDc"/>
    <property type="match status" value="1"/>
</dbReference>
<dbReference type="GO" id="GO:0016787">
    <property type="term" value="F:hydrolase activity"/>
    <property type="evidence" value="ECO:0007669"/>
    <property type="project" value="UniProtKB-KW"/>
</dbReference>
<evidence type="ECO:0000259" key="11">
    <source>
        <dbReference type="PROSITE" id="PS51192"/>
    </source>
</evidence>
<accession>A0A0Q3U1R8</accession>
<dbReference type="InterPro" id="IPR001650">
    <property type="entry name" value="Helicase_C-like"/>
</dbReference>
<gene>
    <name evidence="13" type="ORF">AAES_16889</name>
</gene>
<keyword evidence="2 9" id="KW-0378">Hydrolase</keyword>
<dbReference type="PROSITE" id="PS51194">
    <property type="entry name" value="HELICASE_CTER"/>
    <property type="match status" value="1"/>
</dbReference>
<comment type="catalytic activity">
    <reaction evidence="7 10">
        <text>ATP + H2O = ADP + phosphate + H(+)</text>
        <dbReference type="Rhea" id="RHEA:13065"/>
        <dbReference type="ChEBI" id="CHEBI:15377"/>
        <dbReference type="ChEBI" id="CHEBI:15378"/>
        <dbReference type="ChEBI" id="CHEBI:30616"/>
        <dbReference type="ChEBI" id="CHEBI:43474"/>
        <dbReference type="ChEBI" id="CHEBI:456216"/>
        <dbReference type="EC" id="3.6.4.13"/>
    </reaction>
</comment>
<dbReference type="GO" id="GO:0003724">
    <property type="term" value="F:RNA helicase activity"/>
    <property type="evidence" value="ECO:0007669"/>
    <property type="project" value="UniProtKB-EC"/>
</dbReference>
<dbReference type="CDD" id="cd17956">
    <property type="entry name" value="DEADc_DDX51"/>
    <property type="match status" value="1"/>
</dbReference>
<keyword evidence="14" id="KW-1185">Reference proteome</keyword>
<comment type="function">
    <text evidence="10">RNA helicase.</text>
</comment>
<keyword evidence="3 9" id="KW-0347">Helicase</keyword>
<reference evidence="13 14" key="1">
    <citation type="submission" date="2015-10" db="EMBL/GenBank/DDBJ databases">
        <authorList>
            <person name="Gilbert D.G."/>
        </authorList>
    </citation>
    <scope>NUCLEOTIDE SEQUENCE [LARGE SCALE GENOMIC DNA]</scope>
    <source>
        <strain evidence="13">FVVF132</strain>
    </source>
</reference>
<protein>
    <recommendedName>
        <fullName evidence="10">ATP-dependent RNA helicase</fullName>
        <ecNumber evidence="10">3.6.4.13</ecNumber>
    </recommendedName>
</protein>
<evidence type="ECO:0000313" key="13">
    <source>
        <dbReference type="EMBL" id="KQL59878.1"/>
    </source>
</evidence>
<sequence>MNEKGLVQAEVIPAILQSASNGYLLGQGGYRPRDICVSAPTGSGKTLAFVIPIVQVLLDRVVCQVRALVVLPTKELAQQVSKVFNVYTDGTGLKVVLITGQKSFAKEQEMLVHKKVTGYCSLADIVVATPGRLTDHISQTPGFNLTQLRFLIIDEADRMIDDMHQNCLNQIVKAAFRVENDSGSSMLFQRTKPGPITAATSCYPQIPLQKLLFSATLTQDPEKLQQLDLFQPRLFTSVYSEKKTLGDGTETDQDTNKKYTLPEGLSCKRCDLKMTFYTFKNRLISTDATARGIDIKAVNYVINYDAPQFIRTYIHRVGRTARAGKVGVAFSLVLRIQERRFLRMLKDAGIQDIKKHPVKGNSLKPLVQRYEEALCNLEKTIKVMEMGKEIANHD</sequence>
<dbReference type="InterPro" id="IPR011545">
    <property type="entry name" value="DEAD/DEAH_box_helicase_dom"/>
</dbReference>
<dbReference type="STRING" id="12930.A0A0Q3U1R8"/>
<evidence type="ECO:0000256" key="3">
    <source>
        <dbReference type="ARBA" id="ARBA00022806"/>
    </source>
</evidence>
<dbReference type="Pfam" id="PF00270">
    <property type="entry name" value="DEAD"/>
    <property type="match status" value="1"/>
</dbReference>
<dbReference type="InterPro" id="IPR000629">
    <property type="entry name" value="RNA-helicase_DEAD-box_CS"/>
</dbReference>
<comment type="domain">
    <text evidence="10">The Q motif is unique to and characteristic of the DEAD box family of RNA helicases and controls ATP binding and hydrolysis.</text>
</comment>
<dbReference type="EC" id="3.6.4.13" evidence="10"/>
<comment type="similarity">
    <text evidence="6">Belongs to the DEAD box helicase family. DDX51/DBP6 subfamily.</text>
</comment>
<dbReference type="OrthoDB" id="3370at2759"/>
<dbReference type="PROSITE" id="PS00039">
    <property type="entry name" value="DEAD_ATP_HELICASE"/>
    <property type="match status" value="1"/>
</dbReference>
<dbReference type="AlphaFoldDB" id="A0A0Q3U1R8"/>
<dbReference type="InterPro" id="IPR014001">
    <property type="entry name" value="Helicase_ATP-bd"/>
</dbReference>
<comment type="caution">
    <text evidence="13">The sequence shown here is derived from an EMBL/GenBank/DDBJ whole genome shotgun (WGS) entry which is preliminary data.</text>
</comment>
<dbReference type="SUPFAM" id="SSF52540">
    <property type="entry name" value="P-loop containing nucleoside triphosphate hydrolases"/>
    <property type="match status" value="1"/>
</dbReference>
<proteinExistence type="inferred from homology"/>
<dbReference type="PROSITE" id="PS51192">
    <property type="entry name" value="HELICASE_ATP_BIND_1"/>
    <property type="match status" value="1"/>
</dbReference>
<dbReference type="Proteomes" id="UP000051836">
    <property type="component" value="Unassembled WGS sequence"/>
</dbReference>
<evidence type="ECO:0000256" key="7">
    <source>
        <dbReference type="ARBA" id="ARBA00047984"/>
    </source>
</evidence>
<dbReference type="EMBL" id="LMAW01000237">
    <property type="protein sequence ID" value="KQL59878.1"/>
    <property type="molecule type" value="Genomic_DNA"/>
</dbReference>